<evidence type="ECO:0000313" key="9">
    <source>
        <dbReference type="EMBL" id="AAZ28059.1"/>
    </source>
</evidence>
<feature type="binding site" evidence="5">
    <location>
        <position position="103"/>
    </location>
    <ligand>
        <name>Zn(2+)</name>
        <dbReference type="ChEBI" id="CHEBI:29105"/>
    </ligand>
</feature>
<comment type="similarity">
    <text evidence="5">Belongs to the AspA/AstE family. Succinylglutamate desuccinylase subfamily.</text>
</comment>
<dbReference type="PANTHER" id="PTHR15162:SF7">
    <property type="entry name" value="SUCCINYLGLUTAMATE DESUCCINYLASE"/>
    <property type="match status" value="1"/>
</dbReference>
<comment type="function">
    <text evidence="5">Transforms N(2)-succinylglutamate into succinate and glutamate.</text>
</comment>
<dbReference type="GO" id="GO:0008270">
    <property type="term" value="F:zinc ion binding"/>
    <property type="evidence" value="ECO:0007669"/>
    <property type="project" value="UniProtKB-UniRule"/>
</dbReference>
<keyword evidence="2 5" id="KW-0479">Metal-binding</keyword>
<feature type="active site" evidence="5">
    <location>
        <position position="279"/>
    </location>
</feature>
<dbReference type="NCBIfam" id="NF003706">
    <property type="entry name" value="PRK05324.1"/>
    <property type="match status" value="1"/>
</dbReference>
<accession>Q488Y1</accession>
<dbReference type="UniPathway" id="UPA00185">
    <property type="reaction ID" value="UER00283"/>
</dbReference>
<keyword evidence="4 5" id="KW-0862">Zinc</keyword>
<dbReference type="CDD" id="cd03855">
    <property type="entry name" value="M14_ASTE"/>
    <property type="match status" value="1"/>
</dbReference>
<dbReference type="PANTHER" id="PTHR15162">
    <property type="entry name" value="ASPARTOACYLASE"/>
    <property type="match status" value="1"/>
</dbReference>
<dbReference type="GO" id="GO:0009017">
    <property type="term" value="F:succinylglutamate desuccinylase activity"/>
    <property type="evidence" value="ECO:0007669"/>
    <property type="project" value="UniProtKB-UniRule"/>
</dbReference>
<dbReference type="SUPFAM" id="SSF53187">
    <property type="entry name" value="Zn-dependent exopeptidases"/>
    <property type="match status" value="1"/>
</dbReference>
<name>Q488Y1_COLP3</name>
<reference evidence="9" key="1">
    <citation type="journal article" date="2005" name="Proc. Natl. Acad. Sci. U.S.A.">
        <title>The psychrophilic lifestyle as revealed by the genome sequence of Colwellia psychrerythraea 34H through genomic and proteomic analyses.</title>
        <authorList>
            <person name="Methe B.A."/>
            <person name="Nelson K.E."/>
            <person name="Deming J.W."/>
            <person name="Momen B."/>
            <person name="Melamud E."/>
            <person name="Zhang X."/>
            <person name="Moult J."/>
            <person name="Madupu R."/>
            <person name="Nelson W.C."/>
            <person name="Dodson R.J."/>
            <person name="Brinkac L.M."/>
            <person name="Daugherty S.C."/>
            <person name="Durkin A.S."/>
            <person name="DeBoy R.T."/>
            <person name="Kolonay J.F."/>
            <person name="Sullivan S.A."/>
            <person name="Zhou L."/>
            <person name="Davidsen T.M."/>
            <person name="Wu M."/>
            <person name="Huston A.L."/>
            <person name="Lewis M."/>
            <person name="Weaver B."/>
            <person name="Weidman J.F."/>
            <person name="Khouri H."/>
            <person name="Utterback T.R."/>
            <person name="Feldblyum T.V."/>
            <person name="Fraser C.M."/>
        </authorList>
    </citation>
    <scope>NUCLEOTIDE SEQUENCE [LARGE SCALE GENOMIC DNA]</scope>
    <source>
        <strain evidence="9">34H</strain>
    </source>
</reference>
<dbReference type="InterPro" id="IPR050178">
    <property type="entry name" value="AspA/AstE_fam"/>
</dbReference>
<dbReference type="InterPro" id="IPR016681">
    <property type="entry name" value="SuccinylGlu_desuccinylase"/>
</dbReference>
<dbReference type="Proteomes" id="UP000000547">
    <property type="component" value="Chromosome"/>
</dbReference>
<dbReference type="RefSeq" id="WP_011041483.1">
    <property type="nucleotide sequence ID" value="NC_003910.7"/>
</dbReference>
<evidence type="ECO:0000256" key="4">
    <source>
        <dbReference type="ARBA" id="ARBA00022833"/>
    </source>
</evidence>
<evidence type="ECO:0000313" key="10">
    <source>
        <dbReference type="Proteomes" id="UP000000547"/>
    </source>
</evidence>
<dbReference type="GO" id="GO:0016788">
    <property type="term" value="F:hydrolase activity, acting on ester bonds"/>
    <property type="evidence" value="ECO:0007669"/>
    <property type="project" value="UniProtKB-UniRule"/>
</dbReference>
<dbReference type="STRING" id="167879.CPS_0633"/>
<keyword evidence="3 5" id="KW-0378">Hydrolase</keyword>
<dbReference type="Pfam" id="PF24827">
    <property type="entry name" value="AstE_AspA_cat"/>
    <property type="match status" value="2"/>
</dbReference>
<dbReference type="EC" id="3.5.1.96" evidence="5 6"/>
<keyword evidence="1 5" id="KW-0056">Arginine metabolism</keyword>
<evidence type="ECO:0000259" key="8">
    <source>
        <dbReference type="Pfam" id="PF24827"/>
    </source>
</evidence>
<evidence type="ECO:0000256" key="3">
    <source>
        <dbReference type="ARBA" id="ARBA00022801"/>
    </source>
</evidence>
<evidence type="ECO:0000256" key="5">
    <source>
        <dbReference type="HAMAP-Rule" id="MF_00767"/>
    </source>
</evidence>
<dbReference type="HOGENOM" id="CLU_071608_0_0_6"/>
<comment type="pathway">
    <text evidence="5">Amino-acid degradation; L-arginine degradation via AST pathway; L-glutamate and succinate from L-arginine: step 5/5.</text>
</comment>
<evidence type="ECO:0000256" key="2">
    <source>
        <dbReference type="ARBA" id="ARBA00022723"/>
    </source>
</evidence>
<comment type="catalytic activity">
    <reaction evidence="5">
        <text>N-succinyl-L-glutamate + H2O = L-glutamate + succinate</text>
        <dbReference type="Rhea" id="RHEA:15169"/>
        <dbReference type="ChEBI" id="CHEBI:15377"/>
        <dbReference type="ChEBI" id="CHEBI:29985"/>
        <dbReference type="ChEBI" id="CHEBI:30031"/>
        <dbReference type="ChEBI" id="CHEBI:58763"/>
        <dbReference type="EC" id="3.5.1.96"/>
    </reaction>
</comment>
<comment type="cofactor">
    <cofactor evidence="5">
        <name>Zn(2+)</name>
        <dbReference type="ChEBI" id="CHEBI:29105"/>
    </cofactor>
    <text evidence="5">Binds 1 zinc ion per subunit.</text>
</comment>
<dbReference type="InterPro" id="IPR007036">
    <property type="entry name" value="Aste_AspA_hybrid_dom"/>
</dbReference>
<dbReference type="AlphaFoldDB" id="Q488Y1"/>
<protein>
    <recommendedName>
        <fullName evidence="5 6">Succinylglutamate desuccinylase</fullName>
        <ecNumber evidence="5 6">3.5.1.96</ecNumber>
    </recommendedName>
</protein>
<gene>
    <name evidence="5 9" type="primary">astE</name>
    <name evidence="9" type="ordered locus">CPS_0633</name>
</gene>
<feature type="domain" description="Succinylglutamate desuccinylase/Aspartoacylase catalytic" evidence="8">
    <location>
        <begin position="90"/>
        <end position="184"/>
    </location>
</feature>
<feature type="binding site" evidence="5">
    <location>
        <position position="215"/>
    </location>
    <ligand>
        <name>Zn(2+)</name>
        <dbReference type="ChEBI" id="CHEBI:29105"/>
    </ligand>
</feature>
<dbReference type="InterPro" id="IPR055438">
    <property type="entry name" value="AstE_AspA_cat"/>
</dbReference>
<dbReference type="Pfam" id="PF04952">
    <property type="entry name" value="AstE_AspA_hybrid"/>
    <property type="match status" value="1"/>
</dbReference>
<dbReference type="GO" id="GO:0019544">
    <property type="term" value="P:L-arginine catabolic process to L-glutamate"/>
    <property type="evidence" value="ECO:0007669"/>
    <property type="project" value="UniProtKB-UniRule"/>
</dbReference>
<organism evidence="9 10">
    <name type="scientific">Colwellia psychrerythraea (strain 34H / ATCC BAA-681)</name>
    <name type="common">Vibrio psychroerythus</name>
    <dbReference type="NCBI Taxonomy" id="167879"/>
    <lineage>
        <taxon>Bacteria</taxon>
        <taxon>Pseudomonadati</taxon>
        <taxon>Pseudomonadota</taxon>
        <taxon>Gammaproteobacteria</taxon>
        <taxon>Alteromonadales</taxon>
        <taxon>Colwelliaceae</taxon>
        <taxon>Colwellia</taxon>
    </lineage>
</organism>
<dbReference type="KEGG" id="cps:CPS_0633"/>
<dbReference type="EMBL" id="CP000083">
    <property type="protein sequence ID" value="AAZ28059.1"/>
    <property type="molecule type" value="Genomic_DNA"/>
</dbReference>
<evidence type="ECO:0000259" key="7">
    <source>
        <dbReference type="Pfam" id="PF04952"/>
    </source>
</evidence>
<evidence type="ECO:0000256" key="1">
    <source>
        <dbReference type="ARBA" id="ARBA00022503"/>
    </source>
</evidence>
<feature type="domain" description="AstE/AspA barrel-sandwich hybrid" evidence="7">
    <location>
        <begin position="319"/>
        <end position="392"/>
    </location>
</feature>
<evidence type="ECO:0000256" key="6">
    <source>
        <dbReference type="NCBIfam" id="TIGR03242"/>
    </source>
</evidence>
<feature type="binding site" evidence="5">
    <location>
        <position position="100"/>
    </location>
    <ligand>
        <name>Zn(2+)</name>
        <dbReference type="ChEBI" id="CHEBI:29105"/>
    </ligand>
</feature>
<dbReference type="NCBIfam" id="TIGR03242">
    <property type="entry name" value="arg_catab_astE"/>
    <property type="match status" value="1"/>
</dbReference>
<dbReference type="HAMAP" id="MF_00767">
    <property type="entry name" value="Arg_catab_AstE"/>
    <property type="match status" value="1"/>
</dbReference>
<dbReference type="GO" id="GO:0019545">
    <property type="term" value="P:L-arginine catabolic process to succinate"/>
    <property type="evidence" value="ECO:0007669"/>
    <property type="project" value="UniProtKB-UniRule"/>
</dbReference>
<feature type="domain" description="Succinylglutamate desuccinylase/Aspartoacylase catalytic" evidence="8">
    <location>
        <begin position="199"/>
        <end position="305"/>
    </location>
</feature>
<dbReference type="Gene3D" id="3.40.630.10">
    <property type="entry name" value="Zn peptidases"/>
    <property type="match status" value="1"/>
</dbReference>
<sequence>MQNNNTLTAANLTDITSDNFTQAYRHFVEQGDFIALTRQFEQGFVQTGADNQLSFKVKQAKVSLLDTGVLLIEPENVEPELIKEKSATPSKSIVISSGIHGNETAPIEIVQQLISDIIAQKIQVKHRTLLIMGNPVSMNIAKRFQTENLNRLFCGKYQDIDPCFEKYRAEKLEGYVSDFFNAGTATNATDNTSGNTRESQVTNSSKMTNYHYDLHTAIRNSKYEKFAIYPYQAGKPWDKEQLSFMASCGVNTILFGHGPSGTFSYFSSANFSAHAFTIELGKVRPFGENNMANFQAMTNNLSALISDEAIPLKSFDNNDFNLFEALGDITKVSDKFELYVADEASNFTDYPVGTLLSTDMNQEYRTTLLGESIVFPNANVGNGQRAVLMVVPTTLQ</sequence>
<proteinExistence type="inferred from homology"/>